<accession>A0AAN5DEQ3</accession>
<sequence length="280" mass="32148">FSLFGKDFFAQAKKPNVLINHTGFVHFYSHRIADIICPLNNNLFPFDGQVCPLTLVRRRGYGINEPRIVSGKSDSLDVHNLEAMGNGEWEVQSIRPFQLSGNDTHGPIDFVVYDFSIKRKPEFYIMMVILPAFIMTTLTIFGIFGRYTSIEHEFITELSLGITSLTTIALMLDIVAEHMPKTDVFPLIAKFLIVHITLMAVAIVTVILHPRFLYPKYRKIRFALLKSMESEVMPASPHRDRILRILRHSLKKYRPANVVFMIIFQTMNLGSCAYVLSHWK</sequence>
<dbReference type="GO" id="GO:0005230">
    <property type="term" value="F:extracellular ligand-gated monoatomic ion channel activity"/>
    <property type="evidence" value="ECO:0007669"/>
    <property type="project" value="InterPro"/>
</dbReference>
<evidence type="ECO:0000256" key="4">
    <source>
        <dbReference type="ARBA" id="ARBA00023136"/>
    </source>
</evidence>
<comment type="subcellular location">
    <subcellularLocation>
        <location evidence="1">Membrane</location>
        <topology evidence="1">Multi-pass membrane protein</topology>
    </subcellularLocation>
</comment>
<dbReference type="Proteomes" id="UP001328107">
    <property type="component" value="Unassembled WGS sequence"/>
</dbReference>
<keyword evidence="2 5" id="KW-0812">Transmembrane</keyword>
<dbReference type="GO" id="GO:0016020">
    <property type="term" value="C:membrane"/>
    <property type="evidence" value="ECO:0007669"/>
    <property type="project" value="UniProtKB-SubCell"/>
</dbReference>
<dbReference type="SUPFAM" id="SSF90112">
    <property type="entry name" value="Neurotransmitter-gated ion-channel transmembrane pore"/>
    <property type="match status" value="1"/>
</dbReference>
<dbReference type="InterPro" id="IPR036734">
    <property type="entry name" value="Neur_chan_lig-bd_sf"/>
</dbReference>
<dbReference type="InterPro" id="IPR006202">
    <property type="entry name" value="Neur_chan_lig-bd"/>
</dbReference>
<dbReference type="Gene3D" id="1.20.58.390">
    <property type="entry name" value="Neurotransmitter-gated ion-channel transmembrane domain"/>
    <property type="match status" value="1"/>
</dbReference>
<feature type="domain" description="Neurotransmitter-gated ion-channel ligand-binding" evidence="6">
    <location>
        <begin position="11"/>
        <end position="121"/>
    </location>
</feature>
<dbReference type="AlphaFoldDB" id="A0AAN5DEQ3"/>
<reference evidence="8" key="1">
    <citation type="submission" date="2022-10" db="EMBL/GenBank/DDBJ databases">
        <title>Genome assembly of Pristionchus species.</title>
        <authorList>
            <person name="Yoshida K."/>
            <person name="Sommer R.J."/>
        </authorList>
    </citation>
    <scope>NUCLEOTIDE SEQUENCE [LARGE SCALE GENOMIC DNA]</scope>
    <source>
        <strain evidence="8">RS5460</strain>
    </source>
</reference>
<dbReference type="Pfam" id="PF02931">
    <property type="entry name" value="Neur_chan_LBD"/>
    <property type="match status" value="1"/>
</dbReference>
<evidence type="ECO:0000259" key="6">
    <source>
        <dbReference type="Pfam" id="PF02931"/>
    </source>
</evidence>
<protein>
    <recommendedName>
        <fullName evidence="6">Neurotransmitter-gated ion-channel ligand-binding domain-containing protein</fullName>
    </recommendedName>
</protein>
<evidence type="ECO:0000313" key="8">
    <source>
        <dbReference type="Proteomes" id="UP001328107"/>
    </source>
</evidence>
<proteinExistence type="predicted"/>
<feature type="transmembrane region" description="Helical" evidence="5">
    <location>
        <begin position="187"/>
        <end position="208"/>
    </location>
</feature>
<keyword evidence="8" id="KW-1185">Reference proteome</keyword>
<evidence type="ECO:0000256" key="3">
    <source>
        <dbReference type="ARBA" id="ARBA00022989"/>
    </source>
</evidence>
<dbReference type="InterPro" id="IPR036719">
    <property type="entry name" value="Neuro-gated_channel_TM_sf"/>
</dbReference>
<dbReference type="CDD" id="cd19051">
    <property type="entry name" value="LGIC_TM_cation"/>
    <property type="match status" value="1"/>
</dbReference>
<evidence type="ECO:0000256" key="2">
    <source>
        <dbReference type="ARBA" id="ARBA00022692"/>
    </source>
</evidence>
<evidence type="ECO:0000313" key="7">
    <source>
        <dbReference type="EMBL" id="GMR61789.1"/>
    </source>
</evidence>
<dbReference type="PANTHER" id="PTHR18945">
    <property type="entry name" value="NEUROTRANSMITTER GATED ION CHANNEL"/>
    <property type="match status" value="1"/>
</dbReference>
<name>A0AAN5DEQ3_9BILA</name>
<dbReference type="InterPro" id="IPR006201">
    <property type="entry name" value="Neur_channel"/>
</dbReference>
<comment type="caution">
    <text evidence="7">The sequence shown here is derived from an EMBL/GenBank/DDBJ whole genome shotgun (WGS) entry which is preliminary data.</text>
</comment>
<evidence type="ECO:0000256" key="1">
    <source>
        <dbReference type="ARBA" id="ARBA00004141"/>
    </source>
</evidence>
<gene>
    <name evidence="7" type="ORF">PMAYCL1PPCAC_31984</name>
</gene>
<dbReference type="GO" id="GO:0004888">
    <property type="term" value="F:transmembrane signaling receptor activity"/>
    <property type="evidence" value="ECO:0007669"/>
    <property type="project" value="InterPro"/>
</dbReference>
<dbReference type="SUPFAM" id="SSF63712">
    <property type="entry name" value="Nicotinic receptor ligand binding domain-like"/>
    <property type="match status" value="1"/>
</dbReference>
<feature type="transmembrane region" description="Helical" evidence="5">
    <location>
        <begin position="154"/>
        <end position="175"/>
    </location>
</feature>
<dbReference type="InterPro" id="IPR038050">
    <property type="entry name" value="Neuro_actylchol_rec"/>
</dbReference>
<organism evidence="7 8">
    <name type="scientific">Pristionchus mayeri</name>
    <dbReference type="NCBI Taxonomy" id="1317129"/>
    <lineage>
        <taxon>Eukaryota</taxon>
        <taxon>Metazoa</taxon>
        <taxon>Ecdysozoa</taxon>
        <taxon>Nematoda</taxon>
        <taxon>Chromadorea</taxon>
        <taxon>Rhabditida</taxon>
        <taxon>Rhabditina</taxon>
        <taxon>Diplogasteromorpha</taxon>
        <taxon>Diplogasteroidea</taxon>
        <taxon>Neodiplogasteridae</taxon>
        <taxon>Pristionchus</taxon>
    </lineage>
</organism>
<evidence type="ECO:0000256" key="5">
    <source>
        <dbReference type="SAM" id="Phobius"/>
    </source>
</evidence>
<dbReference type="Gene3D" id="2.70.170.10">
    <property type="entry name" value="Neurotransmitter-gated ion-channel ligand-binding domain"/>
    <property type="match status" value="1"/>
</dbReference>
<feature type="non-terminal residue" evidence="7">
    <location>
        <position position="1"/>
    </location>
</feature>
<dbReference type="EMBL" id="BTRK01000006">
    <property type="protein sequence ID" value="GMR61789.1"/>
    <property type="molecule type" value="Genomic_DNA"/>
</dbReference>
<keyword evidence="4 5" id="KW-0472">Membrane</keyword>
<feature type="transmembrane region" description="Helical" evidence="5">
    <location>
        <begin position="256"/>
        <end position="276"/>
    </location>
</feature>
<feature type="transmembrane region" description="Helical" evidence="5">
    <location>
        <begin position="123"/>
        <end position="148"/>
    </location>
</feature>
<keyword evidence="3 5" id="KW-1133">Transmembrane helix</keyword>